<sequence>MMVLELPSPQPSETSLAGVDSTSKLSGLSRSIWGTESNFSGADKLQITGLLSISNWPALVVGLSSCPSRFPPSA</sequence>
<name>A0A2P2MQ66_RHIMU</name>
<evidence type="ECO:0000313" key="2">
    <source>
        <dbReference type="EMBL" id="MBX32365.1"/>
    </source>
</evidence>
<organism evidence="2">
    <name type="scientific">Rhizophora mucronata</name>
    <name type="common">Asiatic mangrove</name>
    <dbReference type="NCBI Taxonomy" id="61149"/>
    <lineage>
        <taxon>Eukaryota</taxon>
        <taxon>Viridiplantae</taxon>
        <taxon>Streptophyta</taxon>
        <taxon>Embryophyta</taxon>
        <taxon>Tracheophyta</taxon>
        <taxon>Spermatophyta</taxon>
        <taxon>Magnoliopsida</taxon>
        <taxon>eudicotyledons</taxon>
        <taxon>Gunneridae</taxon>
        <taxon>Pentapetalae</taxon>
        <taxon>rosids</taxon>
        <taxon>fabids</taxon>
        <taxon>Malpighiales</taxon>
        <taxon>Rhizophoraceae</taxon>
        <taxon>Rhizophora</taxon>
    </lineage>
</organism>
<reference evidence="2" key="1">
    <citation type="submission" date="2018-02" db="EMBL/GenBank/DDBJ databases">
        <title>Rhizophora mucronata_Transcriptome.</title>
        <authorList>
            <person name="Meera S.P."/>
            <person name="Sreeshan A."/>
            <person name="Augustine A."/>
        </authorList>
    </citation>
    <scope>NUCLEOTIDE SEQUENCE</scope>
    <source>
        <tissue evidence="2">Leaf</tissue>
    </source>
</reference>
<proteinExistence type="predicted"/>
<protein>
    <submittedName>
        <fullName evidence="2">Sister chromatid cohesion 1 protein 4 isoform X1</fullName>
    </submittedName>
</protein>
<feature type="region of interest" description="Disordered" evidence="1">
    <location>
        <begin position="1"/>
        <end position="20"/>
    </location>
</feature>
<evidence type="ECO:0000256" key="1">
    <source>
        <dbReference type="SAM" id="MobiDB-lite"/>
    </source>
</evidence>
<feature type="compositionally biased region" description="Polar residues" evidence="1">
    <location>
        <begin position="11"/>
        <end position="20"/>
    </location>
</feature>
<dbReference type="AlphaFoldDB" id="A0A2P2MQ66"/>
<accession>A0A2P2MQ66</accession>
<dbReference type="EMBL" id="GGEC01051881">
    <property type="protein sequence ID" value="MBX32365.1"/>
    <property type="molecule type" value="Transcribed_RNA"/>
</dbReference>